<gene>
    <name evidence="2" type="ORF">R69888_05009</name>
</gene>
<name>A0ABM8S9F1_9BURK</name>
<proteinExistence type="predicted"/>
<keyword evidence="1" id="KW-1133">Transmembrane helix</keyword>
<keyword evidence="1" id="KW-0812">Transmembrane</keyword>
<keyword evidence="1" id="KW-0472">Membrane</keyword>
<comment type="caution">
    <text evidence="2">The sequence shown here is derived from an EMBL/GenBank/DDBJ whole genome shotgun (WGS) entry which is preliminary data.</text>
</comment>
<keyword evidence="3" id="KW-1185">Reference proteome</keyword>
<protein>
    <submittedName>
        <fullName evidence="2">Uncharacterized protein</fullName>
    </submittedName>
</protein>
<feature type="transmembrane region" description="Helical" evidence="1">
    <location>
        <begin position="6"/>
        <end position="29"/>
    </location>
</feature>
<reference evidence="2 3" key="1">
    <citation type="submission" date="2021-02" db="EMBL/GenBank/DDBJ databases">
        <authorList>
            <person name="Vanwijnsberghe S."/>
        </authorList>
    </citation>
    <scope>NUCLEOTIDE SEQUENCE [LARGE SCALE GENOMIC DNA]</scope>
    <source>
        <strain evidence="2 3">LMG 31837</strain>
    </source>
</reference>
<evidence type="ECO:0000313" key="2">
    <source>
        <dbReference type="EMBL" id="CAE6796550.1"/>
    </source>
</evidence>
<organism evidence="2 3">
    <name type="scientific">Paraburkholderia haematera</name>
    <dbReference type="NCBI Taxonomy" id="2793077"/>
    <lineage>
        <taxon>Bacteria</taxon>
        <taxon>Pseudomonadati</taxon>
        <taxon>Pseudomonadota</taxon>
        <taxon>Betaproteobacteria</taxon>
        <taxon>Burkholderiales</taxon>
        <taxon>Burkholderiaceae</taxon>
        <taxon>Paraburkholderia</taxon>
    </lineage>
</organism>
<dbReference type="EMBL" id="CAJNBK010000017">
    <property type="protein sequence ID" value="CAE6796550.1"/>
    <property type="molecule type" value="Genomic_DNA"/>
</dbReference>
<evidence type="ECO:0000256" key="1">
    <source>
        <dbReference type="SAM" id="Phobius"/>
    </source>
</evidence>
<dbReference type="RefSeq" id="WP_211614034.1">
    <property type="nucleotide sequence ID" value="NZ_CAJNBK010000017.1"/>
</dbReference>
<dbReference type="Proteomes" id="UP000672526">
    <property type="component" value="Unassembled WGS sequence"/>
</dbReference>
<evidence type="ECO:0000313" key="3">
    <source>
        <dbReference type="Proteomes" id="UP000672526"/>
    </source>
</evidence>
<sequence>MIVDLLVQIVVAGAVLVLVILFVVAQAPADNPRERIFRRTSGAAGRHWWNRTRHGP</sequence>
<accession>A0ABM8S9F1</accession>